<evidence type="ECO:0000313" key="1">
    <source>
        <dbReference type="EMBL" id="VTT74596.1"/>
    </source>
</evidence>
<comment type="caution">
    <text evidence="1">The sequence shown here is derived from an EMBL/GenBank/DDBJ whole genome shotgun (WGS) entry which is preliminary data.</text>
</comment>
<reference evidence="1" key="1">
    <citation type="submission" date="2019-05" db="EMBL/GenBank/DDBJ databases">
        <authorList>
            <person name="Piombo E."/>
        </authorList>
    </citation>
    <scope>NUCLEOTIDE SEQUENCE</scope>
    <source>
        <strain evidence="1">C2S</strain>
    </source>
</reference>
<gene>
    <name evidence="1" type="ORF">C2S_1781</name>
</gene>
<proteinExistence type="predicted"/>
<dbReference type="AlphaFoldDB" id="A0A9Q9RSP2"/>
<dbReference type="Proteomes" id="UP000760494">
    <property type="component" value="Unassembled WGS sequence"/>
</dbReference>
<dbReference type="EMBL" id="CABFJX010000374">
    <property type="protein sequence ID" value="VTT74596.1"/>
    <property type="molecule type" value="Genomic_DNA"/>
</dbReference>
<organism evidence="1 2">
    <name type="scientific">Fusarium fujikuroi</name>
    <name type="common">Bakanae and foot rot disease fungus</name>
    <name type="synonym">Gibberella fujikuroi</name>
    <dbReference type="NCBI Taxonomy" id="5127"/>
    <lineage>
        <taxon>Eukaryota</taxon>
        <taxon>Fungi</taxon>
        <taxon>Dikarya</taxon>
        <taxon>Ascomycota</taxon>
        <taxon>Pezizomycotina</taxon>
        <taxon>Sordariomycetes</taxon>
        <taxon>Hypocreomycetidae</taxon>
        <taxon>Hypocreales</taxon>
        <taxon>Nectriaceae</taxon>
        <taxon>Fusarium</taxon>
        <taxon>Fusarium fujikuroi species complex</taxon>
    </lineage>
</organism>
<accession>A0A9Q9RSP2</accession>
<evidence type="ECO:0000313" key="2">
    <source>
        <dbReference type="Proteomes" id="UP000760494"/>
    </source>
</evidence>
<name>A0A9Q9RSP2_FUSFU</name>
<protein>
    <submittedName>
        <fullName evidence="1">Uncharacterized protein</fullName>
    </submittedName>
</protein>
<sequence>MSESPALEPATLKEFITSVFADGGEARCARFAHIKLPLYRDPQIPWIKAVAQAFDGDFEEKLIFVTTDCERQMNPVNLASIDVDAHKITFQGLLEYLRHSFGLVTTNAMYRWKAGTWNEGILPWDAIIILHLDPSLQADCVLALAGIVQWAIDMEVWPTSNTRILTMSTGDHLDQLSNLVRMRRSGHIIPFLDFSCGNDWPFVTEVSPSSDDDGIVRDICQVVGSDTEASHLIISFKDTDIIHDKLSESITKIKGSDTFQMGTVVAEVDPLFNFFESPGAGVVVLLRIPGDLALLPPVFHGYDNVHVVVSDRLPGREAWHHKSRQVVDFDRYASNQERWAQLWWLEQPAKQRYLYSASLPVEELLENGFHQHHRIEDDQLGGFIAMVYDVEEWGIDCSRTIQCFLGTGVRVREMKRRLEAQRILSKYQFSLPDLEAKVFRSILPVVHYNYRLALFVAADCDATVRLLKLQLAALLFVGIEYTLTIECGDEFFTMMNNEDNYHLMMDFCMGSVRCMANQGSLWLAFGLWRSYLLLQVSRSNGEMIPDFEGLAKEFDSFLHWDKTQALKANRLAQTMTSILKEQDVPVLDITIRNEMDITLDKDQQFKMQSHLFRAYMHHLTASCLDEGKMINVEYATMTEVEWFPGRNRLIALTPRQALWDFEDGNCMFGINHGHRWENGSLRNRDWVWIPQAVVVEWLAGTVPKSDLLKLLSVNCMEVDQTVDECVE</sequence>